<proteinExistence type="predicted"/>
<name>A0ABS5BPR6_9BACT</name>
<evidence type="ECO:0000256" key="1">
    <source>
        <dbReference type="ARBA" id="ARBA00022553"/>
    </source>
</evidence>
<organism evidence="4 5">
    <name type="scientific">Gemmata palustris</name>
    <dbReference type="NCBI Taxonomy" id="2822762"/>
    <lineage>
        <taxon>Bacteria</taxon>
        <taxon>Pseudomonadati</taxon>
        <taxon>Planctomycetota</taxon>
        <taxon>Planctomycetia</taxon>
        <taxon>Gemmatales</taxon>
        <taxon>Gemmataceae</taxon>
        <taxon>Gemmata</taxon>
    </lineage>
</organism>
<evidence type="ECO:0000256" key="2">
    <source>
        <dbReference type="PROSITE-ProRule" id="PRU00169"/>
    </source>
</evidence>
<dbReference type="PROSITE" id="PS50110">
    <property type="entry name" value="RESPONSE_REGULATORY"/>
    <property type="match status" value="1"/>
</dbReference>
<feature type="domain" description="Response regulatory" evidence="3">
    <location>
        <begin position="24"/>
        <end position="143"/>
    </location>
</feature>
<dbReference type="InterPro" id="IPR011006">
    <property type="entry name" value="CheY-like_superfamily"/>
</dbReference>
<protein>
    <submittedName>
        <fullName evidence="4">Response regulator</fullName>
    </submittedName>
</protein>
<dbReference type="EMBL" id="JAGKQQ010000001">
    <property type="protein sequence ID" value="MBP3955295.1"/>
    <property type="molecule type" value="Genomic_DNA"/>
</dbReference>
<dbReference type="RefSeq" id="WP_210653383.1">
    <property type="nucleotide sequence ID" value="NZ_JAGKQQ010000001.1"/>
</dbReference>
<evidence type="ECO:0000313" key="5">
    <source>
        <dbReference type="Proteomes" id="UP000676565"/>
    </source>
</evidence>
<dbReference type="Gene3D" id="3.40.50.2300">
    <property type="match status" value="1"/>
</dbReference>
<dbReference type="InterPro" id="IPR001789">
    <property type="entry name" value="Sig_transdc_resp-reg_receiver"/>
</dbReference>
<reference evidence="4 5" key="1">
    <citation type="submission" date="2021-04" db="EMBL/GenBank/DDBJ databases">
        <authorList>
            <person name="Ivanova A."/>
        </authorList>
    </citation>
    <scope>NUCLEOTIDE SEQUENCE [LARGE SCALE GENOMIC DNA]</scope>
    <source>
        <strain evidence="4 5">G18</strain>
    </source>
</reference>
<dbReference type="SUPFAM" id="SSF52172">
    <property type="entry name" value="CheY-like"/>
    <property type="match status" value="1"/>
</dbReference>
<keyword evidence="1 2" id="KW-0597">Phosphoprotein</keyword>
<dbReference type="PANTHER" id="PTHR44591:SF3">
    <property type="entry name" value="RESPONSE REGULATORY DOMAIN-CONTAINING PROTEIN"/>
    <property type="match status" value="1"/>
</dbReference>
<gene>
    <name evidence="4" type="ORF">J8F10_08380</name>
</gene>
<feature type="modified residue" description="4-aspartylphosphate" evidence="2">
    <location>
        <position position="73"/>
    </location>
</feature>
<sequence length="152" mass="16057">MFTEPFPLSAIRGSAPFPLRLRLRVLVVDDNRDAADSTAELLAICGADVTARYDGETGLAAVVEWKPDAVILDLTMPGMDGYAVARRIRTVSAATQSIGPLLVALTALGDEQTKERAAGCGFNLHFTKPVDPAELLHVLGEHVALAGNGPAH</sequence>
<evidence type="ECO:0000313" key="4">
    <source>
        <dbReference type="EMBL" id="MBP3955295.1"/>
    </source>
</evidence>
<comment type="caution">
    <text evidence="4">The sequence shown here is derived from an EMBL/GenBank/DDBJ whole genome shotgun (WGS) entry which is preliminary data.</text>
</comment>
<dbReference type="PANTHER" id="PTHR44591">
    <property type="entry name" value="STRESS RESPONSE REGULATOR PROTEIN 1"/>
    <property type="match status" value="1"/>
</dbReference>
<dbReference type="SMART" id="SM00448">
    <property type="entry name" value="REC"/>
    <property type="match status" value="1"/>
</dbReference>
<dbReference type="InterPro" id="IPR050595">
    <property type="entry name" value="Bact_response_regulator"/>
</dbReference>
<dbReference type="Proteomes" id="UP000676565">
    <property type="component" value="Unassembled WGS sequence"/>
</dbReference>
<dbReference type="Pfam" id="PF00072">
    <property type="entry name" value="Response_reg"/>
    <property type="match status" value="1"/>
</dbReference>
<keyword evidence="5" id="KW-1185">Reference proteome</keyword>
<evidence type="ECO:0000259" key="3">
    <source>
        <dbReference type="PROSITE" id="PS50110"/>
    </source>
</evidence>
<accession>A0ABS5BPR6</accession>